<dbReference type="GO" id="GO:0016787">
    <property type="term" value="F:hydrolase activity"/>
    <property type="evidence" value="ECO:0007669"/>
    <property type="project" value="InterPro"/>
</dbReference>
<feature type="domain" description="Helicase ATP-binding" evidence="3">
    <location>
        <begin position="83"/>
        <end position="246"/>
    </location>
</feature>
<dbReference type="GO" id="GO:0000403">
    <property type="term" value="F:Y-form DNA binding"/>
    <property type="evidence" value="ECO:0007669"/>
    <property type="project" value="TreeGrafter"/>
</dbReference>
<dbReference type="CDD" id="cd18032">
    <property type="entry name" value="DEXHc_RE_I_III_res"/>
    <property type="match status" value="1"/>
</dbReference>
<dbReference type="PROSITE" id="PS51194">
    <property type="entry name" value="HELICASE_CTER"/>
    <property type="match status" value="1"/>
</dbReference>
<dbReference type="InterPro" id="IPR014001">
    <property type="entry name" value="Helicase_ATP-bd"/>
</dbReference>
<dbReference type="SMART" id="SM00487">
    <property type="entry name" value="DEXDc"/>
    <property type="match status" value="1"/>
</dbReference>
<gene>
    <name evidence="5" type="ORF">TCAP_04344</name>
</gene>
<sequence>MHQDFFLPRDPYRLIFKCNAAYIVTSSCTMLHPVSRCVFRSGAGVSPRLFKLGPFRACAATLAPSLKPKLRDYQQECIKSVLLSLRRGHKRVGISLATGSGKTVIFTQLIDKIHSRSGGGDRTLILAHRRELVEQAARHCQLAYPDKTIEIEMGSLHASGTADITIASVQSITSKERLEKFDPSSFKLVLVDEAHHIVAQGYLKTLKHFGLERKQRDSPTLIGVSATFSRFDGVKLGAAIDEIVYHKDYVDMISDKWLSDVIFTTVASSANLSKVKNGAFGDFQAGELSKVVNTDEVNDITVRSWMAKAPDRKSTLVFCVDLAHVAGLTHKFRECGFDARFVTGDTPKVERSETLEAFKRGEFPVLVNCGVFTEGTDIPNVDCIVLARPTRSRNLLVQMIGRGMRLHPGKKNCHIIDLVSSLETGIVTTPTLFGLDPNELVDRASVADMRNMKDQQPAEAAGQQVDSGGSGSAGNSATAVTFTDYSSVLDLIADTSGEKHIRVISQNAWVQVGPERFVLSAPSGSYIRIERAAEETAGSAPMYRALEIRALPPGIAKSPYAAPREILTAATFNDAVHGADSYAANAFPHTFIHRYQSWRSLPPTQGQLDFVNRLRGRGKALTAADLTKGRAADMITKLKHGARGQFARIEAEQRRREKQTTVAGTRENRERVRVGPLMA</sequence>
<keyword evidence="1 5" id="KW-0347">Helicase</keyword>
<name>A0A2K3QDV7_9HYPO</name>
<dbReference type="Pfam" id="PF04851">
    <property type="entry name" value="ResIII"/>
    <property type="match status" value="1"/>
</dbReference>
<evidence type="ECO:0000256" key="1">
    <source>
        <dbReference type="ARBA" id="ARBA00022806"/>
    </source>
</evidence>
<dbReference type="Proteomes" id="UP000236621">
    <property type="component" value="Unassembled WGS sequence"/>
</dbReference>
<protein>
    <submittedName>
        <fullName evidence="5">Mitochondrial ATP-dependent helicase irc3</fullName>
    </submittedName>
</protein>
<dbReference type="PROSITE" id="PS51192">
    <property type="entry name" value="HELICASE_ATP_BIND_1"/>
    <property type="match status" value="1"/>
</dbReference>
<dbReference type="InterPro" id="IPR027417">
    <property type="entry name" value="P-loop_NTPase"/>
</dbReference>
<dbReference type="GO" id="GO:0036121">
    <property type="term" value="F:double-stranded DNA helicase activity"/>
    <property type="evidence" value="ECO:0007669"/>
    <property type="project" value="TreeGrafter"/>
</dbReference>
<dbReference type="Pfam" id="PF00271">
    <property type="entry name" value="Helicase_C"/>
    <property type="match status" value="1"/>
</dbReference>
<reference evidence="5 6" key="1">
    <citation type="submission" date="2017-08" db="EMBL/GenBank/DDBJ databases">
        <title>Harnessing the power of phylogenomics to disentangle the directionality and signatures of interkingdom host jumping in the parasitic fungal genus Tolypocladium.</title>
        <authorList>
            <person name="Quandt C.A."/>
            <person name="Patterson W."/>
            <person name="Spatafora J.W."/>
        </authorList>
    </citation>
    <scope>NUCLEOTIDE SEQUENCE [LARGE SCALE GENOMIC DNA]</scope>
    <source>
        <strain evidence="5 6">CBS 113982</strain>
    </source>
</reference>
<keyword evidence="1 5" id="KW-0378">Hydrolase</keyword>
<dbReference type="SMART" id="SM00490">
    <property type="entry name" value="HELICc"/>
    <property type="match status" value="1"/>
</dbReference>
<dbReference type="PANTHER" id="PTHR47396">
    <property type="entry name" value="TYPE I RESTRICTION ENZYME ECOKI R PROTEIN"/>
    <property type="match status" value="1"/>
</dbReference>
<keyword evidence="6" id="KW-1185">Reference proteome</keyword>
<evidence type="ECO:0000259" key="4">
    <source>
        <dbReference type="PROSITE" id="PS51194"/>
    </source>
</evidence>
<organism evidence="5 6">
    <name type="scientific">Tolypocladium capitatum</name>
    <dbReference type="NCBI Taxonomy" id="45235"/>
    <lineage>
        <taxon>Eukaryota</taxon>
        <taxon>Fungi</taxon>
        <taxon>Dikarya</taxon>
        <taxon>Ascomycota</taxon>
        <taxon>Pezizomycotina</taxon>
        <taxon>Sordariomycetes</taxon>
        <taxon>Hypocreomycetidae</taxon>
        <taxon>Hypocreales</taxon>
        <taxon>Ophiocordycipitaceae</taxon>
        <taxon>Tolypocladium</taxon>
    </lineage>
</organism>
<dbReference type="GO" id="GO:0032042">
    <property type="term" value="P:mitochondrial DNA metabolic process"/>
    <property type="evidence" value="ECO:0007669"/>
    <property type="project" value="TreeGrafter"/>
</dbReference>
<dbReference type="CDD" id="cd18799">
    <property type="entry name" value="SF2_C_EcoAI-like"/>
    <property type="match status" value="1"/>
</dbReference>
<dbReference type="EMBL" id="NRSZ01000683">
    <property type="protein sequence ID" value="PNY25726.1"/>
    <property type="molecule type" value="Genomic_DNA"/>
</dbReference>
<dbReference type="SUPFAM" id="SSF52540">
    <property type="entry name" value="P-loop containing nucleoside triphosphate hydrolases"/>
    <property type="match status" value="1"/>
</dbReference>
<evidence type="ECO:0000313" key="6">
    <source>
        <dbReference type="Proteomes" id="UP000236621"/>
    </source>
</evidence>
<feature type="region of interest" description="Disordered" evidence="2">
    <location>
        <begin position="453"/>
        <end position="473"/>
    </location>
</feature>
<proteinExistence type="predicted"/>
<dbReference type="Gene3D" id="3.40.50.300">
    <property type="entry name" value="P-loop containing nucleotide triphosphate hydrolases"/>
    <property type="match status" value="2"/>
</dbReference>
<feature type="region of interest" description="Disordered" evidence="2">
    <location>
        <begin position="651"/>
        <end position="679"/>
    </location>
</feature>
<dbReference type="STRING" id="45235.A0A2K3QDV7"/>
<keyword evidence="1 5" id="KW-0547">Nucleotide-binding</keyword>
<feature type="domain" description="Helicase C-terminal" evidence="4">
    <location>
        <begin position="301"/>
        <end position="453"/>
    </location>
</feature>
<comment type="caution">
    <text evidence="5">The sequence shown here is derived from an EMBL/GenBank/DDBJ whole genome shotgun (WGS) entry which is preliminary data.</text>
</comment>
<dbReference type="OrthoDB" id="16911at2759"/>
<dbReference type="GO" id="GO:0070125">
    <property type="term" value="P:mitochondrial translational elongation"/>
    <property type="evidence" value="ECO:0007669"/>
    <property type="project" value="TreeGrafter"/>
</dbReference>
<evidence type="ECO:0000259" key="3">
    <source>
        <dbReference type="PROSITE" id="PS51192"/>
    </source>
</evidence>
<dbReference type="InterPro" id="IPR050742">
    <property type="entry name" value="Helicase_Restrict-Modif_Enz"/>
</dbReference>
<accession>A0A2K3QDV7</accession>
<dbReference type="InterPro" id="IPR006935">
    <property type="entry name" value="Helicase/UvrB_N"/>
</dbReference>
<dbReference type="GO" id="GO:0005524">
    <property type="term" value="F:ATP binding"/>
    <property type="evidence" value="ECO:0007669"/>
    <property type="project" value="InterPro"/>
</dbReference>
<dbReference type="GO" id="GO:0061749">
    <property type="term" value="F:forked DNA-dependent helicase activity"/>
    <property type="evidence" value="ECO:0007669"/>
    <property type="project" value="TreeGrafter"/>
</dbReference>
<evidence type="ECO:0000313" key="5">
    <source>
        <dbReference type="EMBL" id="PNY25726.1"/>
    </source>
</evidence>
<dbReference type="GO" id="GO:0005759">
    <property type="term" value="C:mitochondrial matrix"/>
    <property type="evidence" value="ECO:0007669"/>
    <property type="project" value="TreeGrafter"/>
</dbReference>
<evidence type="ECO:0000256" key="2">
    <source>
        <dbReference type="SAM" id="MobiDB-lite"/>
    </source>
</evidence>
<dbReference type="InterPro" id="IPR001650">
    <property type="entry name" value="Helicase_C-like"/>
</dbReference>
<dbReference type="AlphaFoldDB" id="A0A2K3QDV7"/>
<keyword evidence="1 5" id="KW-0067">ATP-binding</keyword>
<dbReference type="PANTHER" id="PTHR47396:SF1">
    <property type="entry name" value="ATP-DEPENDENT HELICASE IRC3-RELATED"/>
    <property type="match status" value="1"/>
</dbReference>